<feature type="domain" description="DUF4614" evidence="2">
    <location>
        <begin position="449"/>
        <end position="619"/>
    </location>
</feature>
<evidence type="ECO:0000259" key="2">
    <source>
        <dbReference type="Pfam" id="PF15391"/>
    </source>
</evidence>
<feature type="compositionally biased region" description="Polar residues" evidence="1">
    <location>
        <begin position="283"/>
        <end position="293"/>
    </location>
</feature>
<dbReference type="InterPro" id="IPR027884">
    <property type="entry name" value="DUF4614"/>
</dbReference>
<feature type="compositionally biased region" description="Basic and acidic residues" evidence="1">
    <location>
        <begin position="361"/>
        <end position="373"/>
    </location>
</feature>
<feature type="region of interest" description="Disordered" evidence="1">
    <location>
        <begin position="65"/>
        <end position="89"/>
    </location>
</feature>
<keyword evidence="4" id="KW-1185">Reference proteome</keyword>
<evidence type="ECO:0000256" key="1">
    <source>
        <dbReference type="SAM" id="MobiDB-lite"/>
    </source>
</evidence>
<feature type="compositionally biased region" description="Low complexity" evidence="1">
    <location>
        <begin position="457"/>
        <end position="492"/>
    </location>
</feature>
<feature type="compositionally biased region" description="Polar residues" evidence="1">
    <location>
        <begin position="258"/>
        <end position="274"/>
    </location>
</feature>
<dbReference type="Proteomes" id="UP000001811">
    <property type="component" value="Unplaced"/>
</dbReference>
<dbReference type="AlphaFoldDB" id="G1U948"/>
<reference evidence="3 4" key="1">
    <citation type="journal article" date="2011" name="Nature">
        <title>A high-resolution map of human evolutionary constraint using 29 mammals.</title>
        <authorList>
            <person name="Lindblad-Toh K."/>
            <person name="Garber M."/>
            <person name="Zuk O."/>
            <person name="Lin M.F."/>
            <person name="Parker B.J."/>
            <person name="Washietl S."/>
            <person name="Kheradpour P."/>
            <person name="Ernst J."/>
            <person name="Jordan G."/>
            <person name="Mauceli E."/>
            <person name="Ward L.D."/>
            <person name="Lowe C.B."/>
            <person name="Holloway A.K."/>
            <person name="Clamp M."/>
            <person name="Gnerre S."/>
            <person name="Alfoldi J."/>
            <person name="Beal K."/>
            <person name="Chang J."/>
            <person name="Clawson H."/>
            <person name="Cuff J."/>
            <person name="Di Palma F."/>
            <person name="Fitzgerald S."/>
            <person name="Flicek P."/>
            <person name="Guttman M."/>
            <person name="Hubisz M.J."/>
            <person name="Jaffe D.B."/>
            <person name="Jungreis I."/>
            <person name="Kent W.J."/>
            <person name="Kostka D."/>
            <person name="Lara M."/>
            <person name="Martins A.L."/>
            <person name="Massingham T."/>
            <person name="Moltke I."/>
            <person name="Raney B.J."/>
            <person name="Rasmussen M.D."/>
            <person name="Robinson J."/>
            <person name="Stark A."/>
            <person name="Vilella A.J."/>
            <person name="Wen J."/>
            <person name="Xie X."/>
            <person name="Zody M.C."/>
            <person name="Baldwin J."/>
            <person name="Bloom T."/>
            <person name="Chin C.W."/>
            <person name="Heiman D."/>
            <person name="Nicol R."/>
            <person name="Nusbaum C."/>
            <person name="Young S."/>
            <person name="Wilkinson J."/>
            <person name="Worley K.C."/>
            <person name="Kovar C.L."/>
            <person name="Muzny D.M."/>
            <person name="Gibbs R.A."/>
            <person name="Cree A."/>
            <person name="Dihn H.H."/>
            <person name="Fowler G."/>
            <person name="Jhangiani S."/>
            <person name="Joshi V."/>
            <person name="Lee S."/>
            <person name="Lewis L.R."/>
            <person name="Nazareth L.V."/>
            <person name="Okwuonu G."/>
            <person name="Santibanez J."/>
            <person name="Warren W.C."/>
            <person name="Mardis E.R."/>
            <person name="Weinstock G.M."/>
            <person name="Wilson R.K."/>
            <person name="Delehaunty K."/>
            <person name="Dooling D."/>
            <person name="Fronik C."/>
            <person name="Fulton L."/>
            <person name="Fulton B."/>
            <person name="Graves T."/>
            <person name="Minx P."/>
            <person name="Sodergren E."/>
            <person name="Birney E."/>
            <person name="Margulies E.H."/>
            <person name="Herrero J."/>
            <person name="Green E.D."/>
            <person name="Haussler D."/>
            <person name="Siepel A."/>
            <person name="Goldman N."/>
            <person name="Pollard K.S."/>
            <person name="Pedersen J.S."/>
            <person name="Lander E.S."/>
            <person name="Kellis M."/>
        </authorList>
    </citation>
    <scope>NUCLEOTIDE SEQUENCE [LARGE SCALE GENOMIC DNA]</scope>
    <source>
        <strain evidence="4">Thorbecke</strain>
    </source>
</reference>
<dbReference type="Ensembl" id="ENSOCUT00000030223.3">
    <property type="protein sequence ID" value="ENSOCUP00000025967.2"/>
    <property type="gene ID" value="ENSOCUG00000023973.3"/>
</dbReference>
<accession>G1U948</accession>
<feature type="compositionally biased region" description="Basic residues" evidence="1">
    <location>
        <begin position="493"/>
        <end position="502"/>
    </location>
</feature>
<evidence type="ECO:0000313" key="4">
    <source>
        <dbReference type="Proteomes" id="UP000001811"/>
    </source>
</evidence>
<dbReference type="InParanoid" id="G1U948"/>
<gene>
    <name evidence="3" type="primary">C19orf44</name>
</gene>
<evidence type="ECO:0000313" key="3">
    <source>
        <dbReference type="Ensembl" id="ENSOCUP00000025967.2"/>
    </source>
</evidence>
<dbReference type="Pfam" id="PF15391">
    <property type="entry name" value="DUF4614"/>
    <property type="match status" value="1"/>
</dbReference>
<name>G1U948_RABIT</name>
<organism evidence="3 4">
    <name type="scientific">Oryctolagus cuniculus</name>
    <name type="common">Rabbit</name>
    <dbReference type="NCBI Taxonomy" id="9986"/>
    <lineage>
        <taxon>Eukaryota</taxon>
        <taxon>Metazoa</taxon>
        <taxon>Chordata</taxon>
        <taxon>Craniata</taxon>
        <taxon>Vertebrata</taxon>
        <taxon>Euteleostomi</taxon>
        <taxon>Mammalia</taxon>
        <taxon>Eutheria</taxon>
        <taxon>Euarchontoglires</taxon>
        <taxon>Glires</taxon>
        <taxon>Lagomorpha</taxon>
        <taxon>Leporidae</taxon>
        <taxon>Oryctolagus</taxon>
    </lineage>
</organism>
<dbReference type="eggNOG" id="ENOG502RMHR">
    <property type="taxonomic scope" value="Eukaryota"/>
</dbReference>
<reference evidence="3" key="2">
    <citation type="submission" date="2025-08" db="UniProtKB">
        <authorList>
            <consortium name="Ensembl"/>
        </authorList>
    </citation>
    <scope>IDENTIFICATION</scope>
    <source>
        <strain evidence="3">Thorbecke</strain>
    </source>
</reference>
<dbReference type="GeneTree" id="ENSGT00390000002505"/>
<dbReference type="FunCoup" id="G1U948">
    <property type="interactions" value="24"/>
</dbReference>
<proteinExistence type="predicted"/>
<sequence>MASIRKISRATLGSFGDFSDGSFDVSKLGEMENLKMSRSLTQVAPGPGRFLQRNATVGERLFLSKEDADPGSKPRLSSRVPPPTASRLRANAVLMKLAQIETKIKSRKAPASPADTDSDSRPTRDGLPKPAELSPQDTDRTFQKQGRESPGSGRSTQAGSGSRFLKKGPPVANPVPEACPGRERNVQVPPPKEPAGKFGSPDSDQEEMEDLSGSLAECSREEAAYKGQGLTGGKVRGQAPAPPSAEVPSSKPSRPWRQRTSQPARGSGGRSMTPSPEMPTAADTASHTSSPSTLGAFAKSVPSEMGRTELASSASSEAGPGWESPSEASEDSHSDFRINVLSLDDLGGAVSETSAVPEDEGAQREKPPGDRAHATPPAGKRAGSRPRSSARHRASASPGNAPSAERGRDAASTTDSEISEHLGARSATASPEDSASCPPSSLGEAAGGSAYSEDFESSPGPSASQPTAPSPQTADRTLDSLSELSSGLGTPPSRRRRGRHGPRTMVKETAVQTLDPALACPWAAAAGMATIGPALGGAYVDPAPIASHIVSADVLEALTAQRPAALALDELLRQQLSLTRNFVEASRHLHATLLQSLDGHSFHYHTLEEVKEYIRRHRPARLTMEDALQEVREEL</sequence>
<dbReference type="InterPro" id="IPR040120">
    <property type="entry name" value="C19orf44-like"/>
</dbReference>
<reference evidence="3" key="3">
    <citation type="submission" date="2025-09" db="UniProtKB">
        <authorList>
            <consortium name="Ensembl"/>
        </authorList>
    </citation>
    <scope>IDENTIFICATION</scope>
    <source>
        <strain evidence="3">Thorbecke</strain>
    </source>
</reference>
<dbReference type="HOGENOM" id="CLU_028158_0_0_1"/>
<dbReference type="PANTHER" id="PTHR22409:SF2">
    <property type="entry name" value="CHROMOSOME 19 OPEN READING FRAME 44"/>
    <property type="match status" value="1"/>
</dbReference>
<dbReference type="PANTHER" id="PTHR22409">
    <property type="entry name" value="CHROMOSOME 19 OPEN READING FRAME 44"/>
    <property type="match status" value="1"/>
</dbReference>
<feature type="compositionally biased region" description="Polar residues" evidence="1">
    <location>
        <begin position="427"/>
        <end position="439"/>
    </location>
</feature>
<protein>
    <submittedName>
        <fullName evidence="3">Chromosome 19 open reading frame 44</fullName>
    </submittedName>
</protein>
<feature type="compositionally biased region" description="Basic residues" evidence="1">
    <location>
        <begin position="382"/>
        <end position="394"/>
    </location>
</feature>
<feature type="compositionally biased region" description="Basic and acidic residues" evidence="1">
    <location>
        <begin position="137"/>
        <end position="147"/>
    </location>
</feature>
<feature type="region of interest" description="Disordered" evidence="1">
    <location>
        <begin position="104"/>
        <end position="504"/>
    </location>
</feature>
<dbReference type="Bgee" id="ENSOCUG00000023973">
    <property type="expression patterns" value="Expressed in testis and 18 other cell types or tissues"/>
</dbReference>
<feature type="compositionally biased region" description="Basic and acidic residues" evidence="1">
    <location>
        <begin position="118"/>
        <end position="127"/>
    </location>
</feature>
<dbReference type="OrthoDB" id="2151530at2759"/>
<dbReference type="KEGG" id="ocu:100352720"/>
<dbReference type="PaxDb" id="9986-ENSOCUP00000025967"/>